<evidence type="ECO:0000313" key="3">
    <source>
        <dbReference type="Proteomes" id="UP000192907"/>
    </source>
</evidence>
<name>A0A1Y6BEG4_9BACT</name>
<protein>
    <submittedName>
        <fullName evidence="2">Uncharacterized protein</fullName>
    </submittedName>
</protein>
<proteinExistence type="predicted"/>
<reference evidence="3" key="1">
    <citation type="submission" date="2017-04" db="EMBL/GenBank/DDBJ databases">
        <authorList>
            <person name="Varghese N."/>
            <person name="Submissions S."/>
        </authorList>
    </citation>
    <scope>NUCLEOTIDE SEQUENCE [LARGE SCALE GENOMIC DNA]</scope>
    <source>
        <strain evidence="3">RKEM611</strain>
    </source>
</reference>
<accession>A0A1Y6BEG4</accession>
<dbReference type="Proteomes" id="UP000192907">
    <property type="component" value="Unassembled WGS sequence"/>
</dbReference>
<dbReference type="EMBL" id="FWZT01000003">
    <property type="protein sequence ID" value="SMF00531.1"/>
    <property type="molecule type" value="Genomic_DNA"/>
</dbReference>
<dbReference type="AlphaFoldDB" id="A0A1Y6BEG4"/>
<dbReference type="STRING" id="1513793.SAMN06296036_103110"/>
<keyword evidence="3" id="KW-1185">Reference proteome</keyword>
<gene>
    <name evidence="2" type="ORF">SAMN06296036_103110</name>
</gene>
<feature type="region of interest" description="Disordered" evidence="1">
    <location>
        <begin position="188"/>
        <end position="215"/>
    </location>
</feature>
<feature type="compositionally biased region" description="Basic and acidic residues" evidence="1">
    <location>
        <begin position="188"/>
        <end position="201"/>
    </location>
</feature>
<evidence type="ECO:0000313" key="2">
    <source>
        <dbReference type="EMBL" id="SMF00531.1"/>
    </source>
</evidence>
<organism evidence="2 3">
    <name type="scientific">Pseudobacteriovorax antillogorgiicola</name>
    <dbReference type="NCBI Taxonomy" id="1513793"/>
    <lineage>
        <taxon>Bacteria</taxon>
        <taxon>Pseudomonadati</taxon>
        <taxon>Bdellovibrionota</taxon>
        <taxon>Oligoflexia</taxon>
        <taxon>Oligoflexales</taxon>
        <taxon>Pseudobacteriovoracaceae</taxon>
        <taxon>Pseudobacteriovorax</taxon>
    </lineage>
</organism>
<dbReference type="RefSeq" id="WP_132316175.1">
    <property type="nucleotide sequence ID" value="NZ_FWZT01000003.1"/>
</dbReference>
<evidence type="ECO:0000256" key="1">
    <source>
        <dbReference type="SAM" id="MobiDB-lite"/>
    </source>
</evidence>
<sequence>MKFTDMNNLEVIEATMDQENLLVSLFLPFGIPGHDEDELKIERKNTLAAAKERLSDDPDPFWAEALKAATNDLEALIAGKLEASPLPAPFTVAYYFNKSTAIRTFIADSMTSYVSFAPFAELEPLVYNEWAAEPYIVLQLDPENPSFLEGQGTRLEGMKISIPDSLRTSVGDSLEDFHFKKLMDTTDRNRSGAPDIEKRSQSDVFGYGSRQNSQQDNNRSYWLKIISLLIRSNIDAERHVFMQGDERLCLEFIHQNSDLRISKDNYLGMPKERESNRDLGQKILEIIVDRKLNDAESSMASKRLEKDGYQVLDLVRTGQTRDLFIQQLDWFHDHNHPSDRYQYENPRSAIIARALKYQTKIHYIRNGIPNKHHMAAVAY</sequence>